<dbReference type="GO" id="GO:0016887">
    <property type="term" value="F:ATP hydrolysis activity"/>
    <property type="evidence" value="ECO:0007669"/>
    <property type="project" value="InterPro"/>
</dbReference>
<dbReference type="SUPFAM" id="SSF52540">
    <property type="entry name" value="P-loop containing nucleoside triphosphate hydrolases"/>
    <property type="match status" value="2"/>
</dbReference>
<comment type="catalytic activity">
    <reaction evidence="11">
        <text>a 1-acyl-sn-glycero-3-phosphocholine + H2O = sn-glycerol 3-phosphocholine + a fatty acid + H(+)</text>
        <dbReference type="Rhea" id="RHEA:15177"/>
        <dbReference type="ChEBI" id="CHEBI:15377"/>
        <dbReference type="ChEBI" id="CHEBI:15378"/>
        <dbReference type="ChEBI" id="CHEBI:16870"/>
        <dbReference type="ChEBI" id="CHEBI:28868"/>
        <dbReference type="ChEBI" id="CHEBI:58168"/>
        <dbReference type="EC" id="3.1.1.5"/>
    </reaction>
</comment>
<dbReference type="Pfam" id="PF06422">
    <property type="entry name" value="PDR_CDR"/>
    <property type="match status" value="1"/>
</dbReference>
<feature type="transmembrane region" description="Helical" evidence="12">
    <location>
        <begin position="792"/>
        <end position="812"/>
    </location>
</feature>
<proteinExistence type="inferred from homology"/>
<evidence type="ECO:0000256" key="8">
    <source>
        <dbReference type="ARBA" id="ARBA00022989"/>
    </source>
</evidence>
<dbReference type="OrthoDB" id="245989at2759"/>
<dbReference type="SUPFAM" id="SSF52151">
    <property type="entry name" value="FabD/lysophospholipase-like"/>
    <property type="match status" value="1"/>
</dbReference>
<evidence type="ECO:0000313" key="16">
    <source>
        <dbReference type="Proteomes" id="UP000676310"/>
    </source>
</evidence>
<dbReference type="InterPro" id="IPR003439">
    <property type="entry name" value="ABC_transporter-like_ATP-bd"/>
</dbReference>
<reference evidence="15" key="1">
    <citation type="submission" date="2021-05" db="EMBL/GenBank/DDBJ databases">
        <authorList>
            <person name="Stam R."/>
        </authorList>
    </citation>
    <scope>NUCLEOTIDE SEQUENCE</scope>
    <source>
        <strain evidence="15">CS162</strain>
    </source>
</reference>
<comment type="subcellular location">
    <subcellularLocation>
        <location evidence="1">Membrane</location>
        <topology evidence="1">Multi-pass membrane protein</topology>
    </subcellularLocation>
</comment>
<feature type="transmembrane region" description="Helical" evidence="12">
    <location>
        <begin position="819"/>
        <end position="838"/>
    </location>
</feature>
<keyword evidence="10 11" id="KW-0378">Hydrolase</keyword>
<dbReference type="GeneID" id="67016296"/>
<comment type="similarity">
    <text evidence="2">Belongs to the ABC transporter superfamily. ABCG family. PDR (TC 3.A.1.205) subfamily.</text>
</comment>
<evidence type="ECO:0000313" key="15">
    <source>
        <dbReference type="EMBL" id="CAG5139302.1"/>
    </source>
</evidence>
<feature type="transmembrane region" description="Helical" evidence="12">
    <location>
        <begin position="1472"/>
        <end position="1492"/>
    </location>
</feature>
<evidence type="ECO:0000256" key="12">
    <source>
        <dbReference type="SAM" id="Phobius"/>
    </source>
</evidence>
<keyword evidence="8 12" id="KW-1133">Transmembrane helix</keyword>
<dbReference type="SMART" id="SM00382">
    <property type="entry name" value="AAA"/>
    <property type="match status" value="2"/>
</dbReference>
<dbReference type="Gene3D" id="3.40.50.300">
    <property type="entry name" value="P-loop containing nucleotide triphosphate hydrolases"/>
    <property type="match status" value="3"/>
</dbReference>
<evidence type="ECO:0000259" key="13">
    <source>
        <dbReference type="PROSITE" id="PS50893"/>
    </source>
</evidence>
<dbReference type="GO" id="GO:0016020">
    <property type="term" value="C:membrane"/>
    <property type="evidence" value="ECO:0007669"/>
    <property type="project" value="UniProtKB-SubCell"/>
</dbReference>
<dbReference type="InterPro" id="IPR010929">
    <property type="entry name" value="PDR_CDR_ABC"/>
</dbReference>
<keyword evidence="16" id="KW-1185">Reference proteome</keyword>
<dbReference type="PROSITE" id="PS50893">
    <property type="entry name" value="ABC_TRANSPORTER_2"/>
    <property type="match status" value="1"/>
</dbReference>
<dbReference type="RefSeq" id="XP_043163990.1">
    <property type="nucleotide sequence ID" value="XM_043308055.1"/>
</dbReference>
<dbReference type="Pfam" id="PF01061">
    <property type="entry name" value="ABC2_membrane"/>
    <property type="match status" value="2"/>
</dbReference>
<evidence type="ECO:0000256" key="6">
    <source>
        <dbReference type="ARBA" id="ARBA00022741"/>
    </source>
</evidence>
<sequence>MDDVRQKEAAGFNTTITDLWGRGLSFQLFNASTGGPGYTYSSVAQNWDFQSALAPLPIVVALEREPNQLLIPSNSTVYEITPWEIGSFDSPIAAFAPLQYVGSGFRAGTVPENESCISGFDNAGFVVGTSSSLFNQAYLQINNTDIPQRVRDYIAEKLEETGQENKDVSNWVNPFYRYKEEKNMNADSKVLSLVDGGEDLQNIPLHPLLQPLRGLDVIFAVDGSADTAFPGAYWPNGTALLATYQRSLLKTESSLPFPSIPDQNTFVNLGLNSRPTFFGCDTKNMTELSPLIVYIPNYPYTYNSNISTFQLETNNTERDLIIQNGRTHLSNSTSLTPVARSVLLSRTRPLKDVAMSFYQPKDEILSCGSEGCGPSATPFDKSVEAGALRSPEVKDAAPSHAMAADRDAGKRTELTCIATELPDLDFGDPVLDPSNPDFDVYKWAQTVMRVADRAGVKFRRVSFAFRRLVVLGSGSTARFQTNAASIFMAPFRAHEYLNIGNKPGRLILNGFDGVAKSGEMLLVLGRPGSGCSTFLKTVSGELHGLKVDPDSEFAYNGIPQEEMIREHKGEIIYNSEVDKHFPHLTRVSIAEMILAASSIGCWDNSTRGLDSSTALEFVRTLRTSADIFGTTHAVAIYQASQAIYTVFDKVMVLYEGREIYFGPTEEAKAYFEEMGWYCPPRQTTADFLTSVTSHEQRRPRQGFETLVPRTSEEFEQHWRTSQDYKKLLAEIQQHERELSNHVAVDEFRASRRAAQSQHLRVKSPYVVSIPMQVKACITRAHRRLWNDKASTLTVVFGQVIMALVVGSVFYGTPENTDSFFAKGSTLFFATLLNALIAVTEINGLYLQRPIVEKHASYAFCHPSAEAFAGIVSDAPVKLVIATCFNLILYFLAGLRPEPSQFFIFFLFTTLVRFSMSAMFRTVAACTRTISQALAIAGVLVLAIVIYTGYTIPRAYMHPWFKWLAWINPLAYAFEALMVNEFHGREFPLVPSYFNLTGETFICPTAGAVAGQESVSGDAYVMSQFQYSYSHIWRNLGIVIAFWTFFLATYLLATGMNSSTSSTAEVLIFLRDHKTTPVGEATEHVGDTDGQPGLPVVCADPNKVHTREDGLVPLKKSVLNWCDVVYDIRIKGETRRLLDHVSGWVKPGTLTALMGVSGAGKTTLLDVLAQRISAGVVTGDILVNGKSLEPSFQRRAGYVQQQDVHLETSTVREALRFSALLRQPASVSTKEKYAYVEDVIKVCVPLIPLSKAMLTTSKMLDMEDFSEAIVGVPGQGLNVEQRKRLSIGVELAAKPALLIFLDEPTSGLDAQSSCAIVGLLRKLANSGQAILATIHQPSSILFLEFDCLLFLGKGGKTVYFGDIGSNSKTLLTYFERHGARPCGASENPAEYILEMVTARASDGSEQTWPDIWRASAELAAVQTEHKRIRQDMNSMSSRSTGGCDQDEFATPLSTQIFYNTIRAFQQYWRSPSYIWGKFLLGGVSALFIGFSFFQSNHSLQGMQNAVFSIFMLTSILSSLVQQASRPNVLNSCIADLDPDNAPLHPAKVTL</sequence>
<dbReference type="GO" id="GO:0005524">
    <property type="term" value="F:ATP binding"/>
    <property type="evidence" value="ECO:0007669"/>
    <property type="project" value="UniProtKB-KW"/>
</dbReference>
<evidence type="ECO:0000256" key="2">
    <source>
        <dbReference type="ARBA" id="ARBA00006012"/>
    </source>
</evidence>
<dbReference type="InterPro" id="IPR016035">
    <property type="entry name" value="Acyl_Trfase/lysoPLipase"/>
</dbReference>
<evidence type="ECO:0000256" key="10">
    <source>
        <dbReference type="PROSITE-ProRule" id="PRU00555"/>
    </source>
</evidence>
<dbReference type="GO" id="GO:0004622">
    <property type="term" value="F:phosphatidylcholine lysophospholipase activity"/>
    <property type="evidence" value="ECO:0007669"/>
    <property type="project" value="UniProtKB-EC"/>
</dbReference>
<dbReference type="GO" id="GO:0140359">
    <property type="term" value="F:ABC-type transporter activity"/>
    <property type="evidence" value="ECO:0007669"/>
    <property type="project" value="InterPro"/>
</dbReference>
<gene>
    <name evidence="15" type="ORF">ALTATR162_LOCUS461</name>
</gene>
<feature type="domain" description="ABC transporter" evidence="13">
    <location>
        <begin position="1118"/>
        <end position="1378"/>
    </location>
</feature>
<dbReference type="FunFam" id="3.40.50.300:FF:000054">
    <property type="entry name" value="ABC multidrug transporter atrF"/>
    <property type="match status" value="1"/>
</dbReference>
<evidence type="ECO:0000256" key="3">
    <source>
        <dbReference type="ARBA" id="ARBA00008780"/>
    </source>
</evidence>
<protein>
    <recommendedName>
        <fullName evidence="11">Lysophospholipase</fullName>
        <ecNumber evidence="11">3.1.1.5</ecNumber>
    </recommendedName>
</protein>
<dbReference type="InterPro" id="IPR027417">
    <property type="entry name" value="P-loop_NTPase"/>
</dbReference>
<dbReference type="PANTHER" id="PTHR19241">
    <property type="entry name" value="ATP-BINDING CASSETTE TRANSPORTER"/>
    <property type="match status" value="1"/>
</dbReference>
<dbReference type="Pfam" id="PF01735">
    <property type="entry name" value="PLA2_B"/>
    <property type="match status" value="1"/>
</dbReference>
<keyword evidence="5 12" id="KW-0812">Transmembrane</keyword>
<evidence type="ECO:0000256" key="4">
    <source>
        <dbReference type="ARBA" id="ARBA00022448"/>
    </source>
</evidence>
<keyword evidence="10 11" id="KW-0443">Lipid metabolism</keyword>
<keyword evidence="9 12" id="KW-0472">Membrane</keyword>
<feature type="transmembrane region" description="Helical" evidence="12">
    <location>
        <begin position="874"/>
        <end position="894"/>
    </location>
</feature>
<feature type="transmembrane region" description="Helical" evidence="12">
    <location>
        <begin position="1031"/>
        <end position="1052"/>
    </location>
</feature>
<feature type="transmembrane region" description="Helical" evidence="12">
    <location>
        <begin position="901"/>
        <end position="923"/>
    </location>
</feature>
<comment type="similarity">
    <text evidence="3 11">Belongs to the lysophospholipase family.</text>
</comment>
<dbReference type="InterPro" id="IPR029481">
    <property type="entry name" value="ABC_trans_N"/>
</dbReference>
<keyword evidence="10 11" id="KW-0442">Lipid degradation</keyword>
<evidence type="ECO:0000256" key="11">
    <source>
        <dbReference type="RuleBase" id="RU362103"/>
    </source>
</evidence>
<evidence type="ECO:0000256" key="9">
    <source>
        <dbReference type="ARBA" id="ARBA00023136"/>
    </source>
</evidence>
<keyword evidence="6" id="KW-0547">Nucleotide-binding</keyword>
<dbReference type="InterPro" id="IPR013525">
    <property type="entry name" value="ABC2_TM"/>
</dbReference>
<evidence type="ECO:0000256" key="7">
    <source>
        <dbReference type="ARBA" id="ARBA00022840"/>
    </source>
</evidence>
<name>A0A8J2MUZ1_9PLEO</name>
<keyword evidence="7" id="KW-0067">ATP-binding</keyword>
<evidence type="ECO:0000256" key="1">
    <source>
        <dbReference type="ARBA" id="ARBA00004141"/>
    </source>
</evidence>
<dbReference type="EC" id="3.1.1.5" evidence="11"/>
<dbReference type="EMBL" id="CAJRGZ010000015">
    <property type="protein sequence ID" value="CAG5139302.1"/>
    <property type="molecule type" value="Genomic_DNA"/>
</dbReference>
<dbReference type="Pfam" id="PF00005">
    <property type="entry name" value="ABC_tran"/>
    <property type="match status" value="1"/>
</dbReference>
<dbReference type="PROSITE" id="PS51210">
    <property type="entry name" value="PLA2C"/>
    <property type="match status" value="1"/>
</dbReference>
<dbReference type="InterPro" id="IPR003593">
    <property type="entry name" value="AAA+_ATPase"/>
</dbReference>
<dbReference type="Pfam" id="PF14510">
    <property type="entry name" value="ABC_trans_N"/>
    <property type="match status" value="1"/>
</dbReference>
<evidence type="ECO:0000259" key="14">
    <source>
        <dbReference type="PROSITE" id="PS51210"/>
    </source>
</evidence>
<organism evidence="15 16">
    <name type="scientific">Alternaria atra</name>
    <dbReference type="NCBI Taxonomy" id="119953"/>
    <lineage>
        <taxon>Eukaryota</taxon>
        <taxon>Fungi</taxon>
        <taxon>Dikarya</taxon>
        <taxon>Ascomycota</taxon>
        <taxon>Pezizomycotina</taxon>
        <taxon>Dothideomycetes</taxon>
        <taxon>Pleosporomycetidae</taxon>
        <taxon>Pleosporales</taxon>
        <taxon>Pleosporineae</taxon>
        <taxon>Pleosporaceae</taxon>
        <taxon>Alternaria</taxon>
        <taxon>Alternaria sect. Ulocladioides</taxon>
    </lineage>
</organism>
<keyword evidence="4" id="KW-0813">Transport</keyword>
<feature type="domain" description="PLA2c" evidence="14">
    <location>
        <begin position="1"/>
        <end position="378"/>
    </location>
</feature>
<evidence type="ECO:0000256" key="5">
    <source>
        <dbReference type="ARBA" id="ARBA00022692"/>
    </source>
</evidence>
<comment type="caution">
    <text evidence="15">The sequence shown here is derived from an EMBL/GenBank/DDBJ whole genome shotgun (WGS) entry which is preliminary data.</text>
</comment>
<dbReference type="CDD" id="cd03232">
    <property type="entry name" value="ABCG_PDR_domain2"/>
    <property type="match status" value="1"/>
</dbReference>
<dbReference type="InterPro" id="IPR002642">
    <property type="entry name" value="LysoPLipase_cat_dom"/>
</dbReference>
<accession>A0A8J2MUZ1</accession>
<dbReference type="SMART" id="SM00022">
    <property type="entry name" value="PLAc"/>
    <property type="match status" value="1"/>
</dbReference>
<dbReference type="Gene3D" id="3.40.1090.10">
    <property type="entry name" value="Cytosolic phospholipase A2 catalytic domain"/>
    <property type="match status" value="1"/>
</dbReference>
<dbReference type="Proteomes" id="UP000676310">
    <property type="component" value="Unassembled WGS sequence"/>
</dbReference>
<feature type="transmembrane region" description="Helical" evidence="12">
    <location>
        <begin position="929"/>
        <end position="951"/>
    </location>
</feature>
<dbReference type="InterPro" id="IPR034003">
    <property type="entry name" value="ABCG_PDR_2"/>
</dbReference>
<dbReference type="GO" id="GO:0009395">
    <property type="term" value="P:phospholipid catabolic process"/>
    <property type="evidence" value="ECO:0007669"/>
    <property type="project" value="InterPro"/>
</dbReference>